<accession>A0AAE0I8K5</accession>
<evidence type="ECO:0000313" key="1">
    <source>
        <dbReference type="EMBL" id="KAK3320294.1"/>
    </source>
</evidence>
<dbReference type="AlphaFoldDB" id="A0AAE0I8K5"/>
<protein>
    <submittedName>
        <fullName evidence="1">Uncharacterized protein</fullName>
    </submittedName>
</protein>
<reference evidence="1" key="2">
    <citation type="submission" date="2023-06" db="EMBL/GenBank/DDBJ databases">
        <authorList>
            <consortium name="Lawrence Berkeley National Laboratory"/>
            <person name="Haridas S."/>
            <person name="Hensen N."/>
            <person name="Bonometti L."/>
            <person name="Westerberg I."/>
            <person name="Brannstrom I.O."/>
            <person name="Guillou S."/>
            <person name="Cros-Aarteil S."/>
            <person name="Calhoun S."/>
            <person name="Kuo A."/>
            <person name="Mondo S."/>
            <person name="Pangilinan J."/>
            <person name="Riley R."/>
            <person name="Labutti K."/>
            <person name="Andreopoulos B."/>
            <person name="Lipzen A."/>
            <person name="Chen C."/>
            <person name="Yanf M."/>
            <person name="Daum C."/>
            <person name="Ng V."/>
            <person name="Clum A."/>
            <person name="Steindorff A."/>
            <person name="Ohm R."/>
            <person name="Martin F."/>
            <person name="Silar P."/>
            <person name="Natvig D."/>
            <person name="Lalanne C."/>
            <person name="Gautier V."/>
            <person name="Ament-Velasquez S.L."/>
            <person name="Kruys A."/>
            <person name="Hutchinson M.I."/>
            <person name="Powell A.J."/>
            <person name="Barry K."/>
            <person name="Miller A.N."/>
            <person name="Grigoriev I.V."/>
            <person name="Debuchy R."/>
            <person name="Gladieux P."/>
            <person name="Thoren M.H."/>
            <person name="Johannesson H."/>
        </authorList>
    </citation>
    <scope>NUCLEOTIDE SEQUENCE</scope>
    <source>
        <strain evidence="1">SMH4131-1</strain>
    </source>
</reference>
<proteinExistence type="predicted"/>
<comment type="caution">
    <text evidence="1">The sequence shown here is derived from an EMBL/GenBank/DDBJ whole genome shotgun (WGS) entry which is preliminary data.</text>
</comment>
<reference evidence="1" key="1">
    <citation type="journal article" date="2023" name="Mol. Phylogenet. Evol.">
        <title>Genome-scale phylogeny and comparative genomics of the fungal order Sordariales.</title>
        <authorList>
            <person name="Hensen N."/>
            <person name="Bonometti L."/>
            <person name="Westerberg I."/>
            <person name="Brannstrom I.O."/>
            <person name="Guillou S."/>
            <person name="Cros-Aarteil S."/>
            <person name="Calhoun S."/>
            <person name="Haridas S."/>
            <person name="Kuo A."/>
            <person name="Mondo S."/>
            <person name="Pangilinan J."/>
            <person name="Riley R."/>
            <person name="LaButti K."/>
            <person name="Andreopoulos B."/>
            <person name="Lipzen A."/>
            <person name="Chen C."/>
            <person name="Yan M."/>
            <person name="Daum C."/>
            <person name="Ng V."/>
            <person name="Clum A."/>
            <person name="Steindorff A."/>
            <person name="Ohm R.A."/>
            <person name="Martin F."/>
            <person name="Silar P."/>
            <person name="Natvig D.O."/>
            <person name="Lalanne C."/>
            <person name="Gautier V."/>
            <person name="Ament-Velasquez S.L."/>
            <person name="Kruys A."/>
            <person name="Hutchinson M.I."/>
            <person name="Powell A.J."/>
            <person name="Barry K."/>
            <person name="Miller A.N."/>
            <person name="Grigoriev I.V."/>
            <person name="Debuchy R."/>
            <person name="Gladieux P."/>
            <person name="Hiltunen Thoren M."/>
            <person name="Johannesson H."/>
        </authorList>
    </citation>
    <scope>NUCLEOTIDE SEQUENCE</scope>
    <source>
        <strain evidence="1">SMH4131-1</strain>
    </source>
</reference>
<organism evidence="1 2">
    <name type="scientific">Cercophora scortea</name>
    <dbReference type="NCBI Taxonomy" id="314031"/>
    <lineage>
        <taxon>Eukaryota</taxon>
        <taxon>Fungi</taxon>
        <taxon>Dikarya</taxon>
        <taxon>Ascomycota</taxon>
        <taxon>Pezizomycotina</taxon>
        <taxon>Sordariomycetes</taxon>
        <taxon>Sordariomycetidae</taxon>
        <taxon>Sordariales</taxon>
        <taxon>Lasiosphaeriaceae</taxon>
        <taxon>Cercophora</taxon>
    </lineage>
</organism>
<gene>
    <name evidence="1" type="ORF">B0T19DRAFT_446059</name>
</gene>
<dbReference type="Proteomes" id="UP001286456">
    <property type="component" value="Unassembled WGS sequence"/>
</dbReference>
<evidence type="ECO:0000313" key="2">
    <source>
        <dbReference type="Proteomes" id="UP001286456"/>
    </source>
</evidence>
<keyword evidence="2" id="KW-1185">Reference proteome</keyword>
<name>A0AAE0I8K5_9PEZI</name>
<sequence length="64" mass="7504">MDVDAVKRYRLREDALESYLRQLFPGQDIQVTVQGISYSLTIPRKLTASERRYIDKKVRSQADD</sequence>
<dbReference type="EMBL" id="JAUEPO010000006">
    <property type="protein sequence ID" value="KAK3320294.1"/>
    <property type="molecule type" value="Genomic_DNA"/>
</dbReference>